<protein>
    <submittedName>
        <fullName evidence="4">Amino acid adenylation domain-containing protein</fullName>
    </submittedName>
</protein>
<dbReference type="PANTHER" id="PTHR45527:SF10">
    <property type="entry name" value="PYOCHELIN SYNTHASE PCHF"/>
    <property type="match status" value="1"/>
</dbReference>
<proteinExistence type="predicted"/>
<evidence type="ECO:0000313" key="5">
    <source>
        <dbReference type="Proteomes" id="UP001253463"/>
    </source>
</evidence>
<dbReference type="Proteomes" id="UP001253463">
    <property type="component" value="Unassembled WGS sequence"/>
</dbReference>
<dbReference type="GO" id="GO:0044550">
    <property type="term" value="P:secondary metabolite biosynthetic process"/>
    <property type="evidence" value="ECO:0007669"/>
    <property type="project" value="TreeGrafter"/>
</dbReference>
<evidence type="ECO:0000313" key="4">
    <source>
        <dbReference type="EMBL" id="ELN6933471.1"/>
    </source>
</evidence>
<feature type="domain" description="AMP-dependent synthetase/ligase" evidence="2">
    <location>
        <begin position="458"/>
        <end position="820"/>
    </location>
</feature>
<dbReference type="InterPro" id="IPR000873">
    <property type="entry name" value="AMP-dep_synth/lig_dom"/>
</dbReference>
<dbReference type="Pfam" id="PF00668">
    <property type="entry name" value="Condensation"/>
    <property type="match status" value="1"/>
</dbReference>
<comment type="caution">
    <text evidence="4">The sequence shown here is derived from an EMBL/GenBank/DDBJ whole genome shotgun (WGS) entry which is preliminary data.</text>
</comment>
<dbReference type="Gene3D" id="3.30.300.30">
    <property type="match status" value="1"/>
</dbReference>
<gene>
    <name evidence="4" type="ORF">RZY48_002901</name>
</gene>
<dbReference type="InterPro" id="IPR042099">
    <property type="entry name" value="ANL_N_sf"/>
</dbReference>
<dbReference type="InterPro" id="IPR001242">
    <property type="entry name" value="Condensation_dom"/>
</dbReference>
<dbReference type="Pfam" id="PF00501">
    <property type="entry name" value="AMP-binding"/>
    <property type="match status" value="1"/>
</dbReference>
<sequence>MLETTLTNVQMAYLLGRNDGLPLGGISTQYYVELLFSEIDLSLLSDCLNEVIVDQPALRCVFKDNKAHYLEDVPQYKIELYVLQSDEERLIKRQTFSSRSYEAAQWPLFCFEASTDPRGVILHVSLDRLLADQVSMNWFWQDLSSRYNQLLSSREKIEVQKRENQSEQTSFIHSRKRTLSANRSKSSLPIPERYFDLIPHGTTMPLAKPSATIYAPRFSRLKYVLSNETQRVLTKKCADNNIAYESLCLYAYGFAISRFSESVDVPLVLADFCAADVYSDISGELADRTRLRFVPFRRRHKRTILQELRKLNSSLELMANQRFGDAIDLQRALRAKKMLFLDTPVFPYVISIFLNDTRSFTQFTGYLATEFEVSQTAHVLIDAQIHQHSGEHMLVFDYVSEAFKPSIIESCFTNFIRFIEYLARIEWSKSNDFLHENLVENQQIDSITRSLKTLFDGFEKSATGDPQRTAIVDPNGSFSYGELHQKAAKLHRFLIHADIAQSSADQKSRLIGVFIDGGFWQVASLLGIMRAGFAYVPMLTSWPAKRIQSVCQKCQFQAIVTEDRLAPYLQSVVEHLGEMYLVTEKDLEGLDNKPLPPPSDISPQDLAYVIFTSGSTGTPKGVMMSHGGALNTIEAINTMLEVSSGDRVIALSDYCFDLSVYDLFGILSVGGTVILPGENEKLDFQKLAKLLLKHKVTIWNSVPQHMALFSTSKFGQQCLSKCALRAVLLSGDVISVDLIHALETMNPDLDIFALGGATECGIWSCFYLPSMLAKEATFVPYGRALAGQGMYVLNPFLEPCPELVPGEIYFSGGSLAIGYFQDAEKTDSAFITHQGNRLYKTGDWGLQCPEGFVRFLGRRDRQVKINGYRVELGEIDAALRRVYGIEEAITLIRNNEIHSYFTVQGVTPYLVNRMNGLPVAYQYADKHRFHDGQAALVQPLQGVVIKPPQRRSIRTFQSEDRSSHSHQMRGV</sequence>
<dbReference type="Gene3D" id="3.30.559.30">
    <property type="entry name" value="Nonribosomal peptide synthetase, condensation domain"/>
    <property type="match status" value="1"/>
</dbReference>
<dbReference type="AlphaFoldDB" id="A0AAI9GA16"/>
<accession>A0AAI9GA16</accession>
<dbReference type="PROSITE" id="PS00455">
    <property type="entry name" value="AMP_BINDING"/>
    <property type="match status" value="1"/>
</dbReference>
<dbReference type="SUPFAM" id="SSF56801">
    <property type="entry name" value="Acetyl-CoA synthetase-like"/>
    <property type="match status" value="1"/>
</dbReference>
<dbReference type="InterPro" id="IPR020845">
    <property type="entry name" value="AMP-binding_CS"/>
</dbReference>
<dbReference type="GO" id="GO:0043041">
    <property type="term" value="P:amino acid activation for nonribosomal peptide biosynthetic process"/>
    <property type="evidence" value="ECO:0007669"/>
    <property type="project" value="TreeGrafter"/>
</dbReference>
<dbReference type="Gene3D" id="3.30.559.10">
    <property type="entry name" value="Chloramphenicol acetyltransferase-like domain"/>
    <property type="match status" value="1"/>
</dbReference>
<organism evidence="4 5">
    <name type="scientific">Vibrio navarrensis</name>
    <dbReference type="NCBI Taxonomy" id="29495"/>
    <lineage>
        <taxon>Bacteria</taxon>
        <taxon>Pseudomonadati</taxon>
        <taxon>Pseudomonadota</taxon>
        <taxon>Gammaproteobacteria</taxon>
        <taxon>Vibrionales</taxon>
        <taxon>Vibrionaceae</taxon>
        <taxon>Vibrio</taxon>
    </lineage>
</organism>
<dbReference type="GO" id="GO:0031177">
    <property type="term" value="F:phosphopantetheine binding"/>
    <property type="evidence" value="ECO:0007669"/>
    <property type="project" value="TreeGrafter"/>
</dbReference>
<dbReference type="Gene3D" id="3.40.50.12780">
    <property type="entry name" value="N-terminal domain of ligase-like"/>
    <property type="match status" value="1"/>
</dbReference>
<dbReference type="InterPro" id="IPR023213">
    <property type="entry name" value="CAT-like_dom_sf"/>
</dbReference>
<dbReference type="EMBL" id="ABNSCA010000007">
    <property type="protein sequence ID" value="ELN6933471.1"/>
    <property type="molecule type" value="Genomic_DNA"/>
</dbReference>
<feature type="domain" description="Condensation" evidence="3">
    <location>
        <begin position="36"/>
        <end position="265"/>
    </location>
</feature>
<reference evidence="4" key="1">
    <citation type="submission" date="2023-10" db="EMBL/GenBank/DDBJ databases">
        <authorList>
            <consortium name="PulseNet: The National Subtyping Network for Foodborne Disease Surveillance"/>
        </authorList>
    </citation>
    <scope>NUCLEOTIDE SEQUENCE</scope>
    <source>
        <strain evidence="4">PNUSAV004886</strain>
    </source>
</reference>
<evidence type="ECO:0000259" key="2">
    <source>
        <dbReference type="Pfam" id="PF00501"/>
    </source>
</evidence>
<evidence type="ECO:0000256" key="1">
    <source>
        <dbReference type="ARBA" id="ARBA00022598"/>
    </source>
</evidence>
<name>A0AAI9GA16_9VIBR</name>
<keyword evidence="1" id="KW-0436">Ligase</keyword>
<dbReference type="InterPro" id="IPR045851">
    <property type="entry name" value="AMP-bd_C_sf"/>
</dbReference>
<dbReference type="GO" id="GO:0005737">
    <property type="term" value="C:cytoplasm"/>
    <property type="evidence" value="ECO:0007669"/>
    <property type="project" value="TreeGrafter"/>
</dbReference>
<dbReference type="InterPro" id="IPR010071">
    <property type="entry name" value="AA_adenyl_dom"/>
</dbReference>
<dbReference type="SUPFAM" id="SSF52777">
    <property type="entry name" value="CoA-dependent acyltransferases"/>
    <property type="match status" value="2"/>
</dbReference>
<evidence type="ECO:0000259" key="3">
    <source>
        <dbReference type="Pfam" id="PF00668"/>
    </source>
</evidence>
<dbReference type="PANTHER" id="PTHR45527">
    <property type="entry name" value="NONRIBOSOMAL PEPTIDE SYNTHETASE"/>
    <property type="match status" value="1"/>
</dbReference>
<dbReference type="GO" id="GO:0016874">
    <property type="term" value="F:ligase activity"/>
    <property type="evidence" value="ECO:0007669"/>
    <property type="project" value="UniProtKB-KW"/>
</dbReference>
<dbReference type="NCBIfam" id="TIGR01733">
    <property type="entry name" value="AA-adenyl-dom"/>
    <property type="match status" value="1"/>
</dbReference>